<keyword evidence="1" id="KW-0812">Transmembrane</keyword>
<name>A0ACB9SXE8_HOLOL</name>
<organism evidence="1 2">
    <name type="scientific">Holotrichia oblita</name>
    <name type="common">Chafer beetle</name>
    <dbReference type="NCBI Taxonomy" id="644536"/>
    <lineage>
        <taxon>Eukaryota</taxon>
        <taxon>Metazoa</taxon>
        <taxon>Ecdysozoa</taxon>
        <taxon>Arthropoda</taxon>
        <taxon>Hexapoda</taxon>
        <taxon>Insecta</taxon>
        <taxon>Pterygota</taxon>
        <taxon>Neoptera</taxon>
        <taxon>Endopterygota</taxon>
        <taxon>Coleoptera</taxon>
        <taxon>Polyphaga</taxon>
        <taxon>Scarabaeiformia</taxon>
        <taxon>Scarabaeidae</taxon>
        <taxon>Melolonthinae</taxon>
        <taxon>Holotrichia</taxon>
    </lineage>
</organism>
<dbReference type="EMBL" id="CM043020">
    <property type="protein sequence ID" value="KAI4459217.1"/>
    <property type="molecule type" value="Genomic_DNA"/>
</dbReference>
<keyword evidence="2" id="KW-1185">Reference proteome</keyword>
<comment type="caution">
    <text evidence="1">The sequence shown here is derived from an EMBL/GenBank/DDBJ whole genome shotgun (WGS) entry which is preliminary data.</text>
</comment>
<reference evidence="1" key="1">
    <citation type="submission" date="2022-04" db="EMBL/GenBank/DDBJ databases">
        <title>Chromosome-scale genome assembly of Holotrichia oblita Faldermann.</title>
        <authorList>
            <person name="Rongchong L."/>
        </authorList>
    </citation>
    <scope>NUCLEOTIDE SEQUENCE</scope>
    <source>
        <strain evidence="1">81SQS9</strain>
    </source>
</reference>
<protein>
    <submittedName>
        <fullName evidence="1">Transmembrane protein</fullName>
    </submittedName>
</protein>
<sequence>MPGHFFYTALRWLHPKQIEKNLVSAAFHMITITLISMSMADLQWFTISGNVCTPYLTLSLFFWYGYTDYKINDEDYECVDSVIVNLMRIIILLCFMGIIFSLCGFFLHVIGPKSSIYNFIRKHALASTCTVLWILSIISTCYYIAVLLEDSLTEHYPKVNASVSYGYGFYVITAAGSISVMGTFWTLITMHSFPGEDYRNDDPCLIDDYNDSLDTFNQQTPPPPYSVPPPPYTP</sequence>
<keyword evidence="1" id="KW-0472">Membrane</keyword>
<evidence type="ECO:0000313" key="1">
    <source>
        <dbReference type="EMBL" id="KAI4459217.1"/>
    </source>
</evidence>
<gene>
    <name evidence="1" type="ORF">MML48_6g00021206</name>
</gene>
<dbReference type="Proteomes" id="UP001056778">
    <property type="component" value="Chromosome 6"/>
</dbReference>
<proteinExistence type="predicted"/>
<accession>A0ACB9SXE8</accession>
<evidence type="ECO:0000313" key="2">
    <source>
        <dbReference type="Proteomes" id="UP001056778"/>
    </source>
</evidence>